<reference evidence="1" key="3">
    <citation type="submission" date="2024-09" db="EMBL/GenBank/DDBJ databases">
        <authorList>
            <person name="Sun Q."/>
            <person name="Mori K."/>
        </authorList>
    </citation>
    <scope>NUCLEOTIDE SEQUENCE</scope>
    <source>
        <strain evidence="1">NBRC 111756</strain>
    </source>
</reference>
<organism evidence="1 3">
    <name type="scientific">Marinobacterium aestuariivivens</name>
    <dbReference type="NCBI Taxonomy" id="1698799"/>
    <lineage>
        <taxon>Bacteria</taxon>
        <taxon>Pseudomonadati</taxon>
        <taxon>Pseudomonadota</taxon>
        <taxon>Gammaproteobacteria</taxon>
        <taxon>Oceanospirillales</taxon>
        <taxon>Oceanospirillaceae</taxon>
        <taxon>Marinobacterium</taxon>
    </lineage>
</organism>
<comment type="caution">
    <text evidence="1">The sequence shown here is derived from an EMBL/GenBank/DDBJ whole genome shotgun (WGS) entry which is preliminary data.</text>
</comment>
<dbReference type="RefSeq" id="WP_379913579.1">
    <property type="nucleotide sequence ID" value="NZ_JBHSWE010000002.1"/>
</dbReference>
<protein>
    <submittedName>
        <fullName evidence="1">Uncharacterized protein</fullName>
    </submittedName>
</protein>
<keyword evidence="3" id="KW-1185">Reference proteome</keyword>
<gene>
    <name evidence="1" type="ORF">ACFQDL_30885</name>
    <name evidence="2" type="ORF">ACFQDL_32630</name>
</gene>
<dbReference type="Proteomes" id="UP001596422">
    <property type="component" value="Unassembled WGS sequence"/>
</dbReference>
<name>A0ABW2A903_9GAMM</name>
<proteinExistence type="predicted"/>
<evidence type="ECO:0000313" key="1">
    <source>
        <dbReference type="EMBL" id="MFC6674006.1"/>
    </source>
</evidence>
<reference evidence="1" key="1">
    <citation type="journal article" date="2014" name="Int. J. Syst. Evol. Microbiol.">
        <title>Complete genome of a new Firmicutes species belonging to the dominant human colonic microbiota ('Ruminococcus bicirculans') reveals two chromosomes and a selective capacity to utilize plant glucans.</title>
        <authorList>
            <consortium name="NISC Comparative Sequencing Program"/>
            <person name="Wegmann U."/>
            <person name="Louis P."/>
            <person name="Goesmann A."/>
            <person name="Henrissat B."/>
            <person name="Duncan S.H."/>
            <person name="Flint H.J."/>
        </authorList>
    </citation>
    <scope>NUCLEOTIDE SEQUENCE</scope>
    <source>
        <strain evidence="1">NBRC 111756</strain>
    </source>
</reference>
<dbReference type="EMBL" id="JBHSWE010000002">
    <property type="protein sequence ID" value="MFC6674339.1"/>
    <property type="molecule type" value="Genomic_DNA"/>
</dbReference>
<evidence type="ECO:0000313" key="2">
    <source>
        <dbReference type="EMBL" id="MFC6674339.1"/>
    </source>
</evidence>
<dbReference type="EMBL" id="JBHSWE010000002">
    <property type="protein sequence ID" value="MFC6674006.1"/>
    <property type="molecule type" value="Genomic_DNA"/>
</dbReference>
<evidence type="ECO:0000313" key="3">
    <source>
        <dbReference type="Proteomes" id="UP001596422"/>
    </source>
</evidence>
<reference evidence="3" key="2">
    <citation type="journal article" date="2019" name="Int. J. Syst. Evol. Microbiol.">
        <title>The Global Catalogue of Microorganisms (GCM) 10K type strain sequencing project: providing services to taxonomists for standard genome sequencing and annotation.</title>
        <authorList>
            <consortium name="The Broad Institute Genomics Platform"/>
            <consortium name="The Broad Institute Genome Sequencing Center for Infectious Disease"/>
            <person name="Wu L."/>
            <person name="Ma J."/>
        </authorList>
    </citation>
    <scope>NUCLEOTIDE SEQUENCE [LARGE SCALE GENOMIC DNA]</scope>
    <source>
        <strain evidence="3">NBRC 111756</strain>
    </source>
</reference>
<sequence length="71" mass="8135">MLSSSLVVKKDEGCDQGTPTYSVWKGDRVVLANVPEEEARAYVEAEEIKERRIAREKFEAKFQRDDLDNGM</sequence>
<accession>A0ABW2A903</accession>